<evidence type="ECO:0000256" key="1">
    <source>
        <dbReference type="SAM" id="MobiDB-lite"/>
    </source>
</evidence>
<feature type="region of interest" description="Disordered" evidence="1">
    <location>
        <begin position="1"/>
        <end position="38"/>
    </location>
</feature>
<dbReference type="AlphaFoldDB" id="A0A1W1VI24"/>
<evidence type="ECO:0000313" key="3">
    <source>
        <dbReference type="Proteomes" id="UP000192266"/>
    </source>
</evidence>
<reference evidence="2 3" key="1">
    <citation type="submission" date="2017-04" db="EMBL/GenBank/DDBJ databases">
        <authorList>
            <person name="Afonso C.L."/>
            <person name="Miller P.J."/>
            <person name="Scott M.A."/>
            <person name="Spackman E."/>
            <person name="Goraichik I."/>
            <person name="Dimitrov K.M."/>
            <person name="Suarez D.L."/>
            <person name="Swayne D.E."/>
        </authorList>
    </citation>
    <scope>NUCLEOTIDE SEQUENCE [LARGE SCALE GENOMIC DNA]</scope>
    <source>
        <strain evidence="2 3">DSM 11622</strain>
    </source>
</reference>
<accession>A0A1W1VI24</accession>
<dbReference type="EMBL" id="FWWW01000061">
    <property type="protein sequence ID" value="SMB92978.1"/>
    <property type="molecule type" value="Genomic_DNA"/>
</dbReference>
<dbReference type="STRING" id="645990.SAMN00120144_3334"/>
<keyword evidence="3" id="KW-1185">Reference proteome</keyword>
<gene>
    <name evidence="2" type="ORF">SAMN00120144_3334</name>
</gene>
<name>A0A1W1VI24_9BACT</name>
<dbReference type="Proteomes" id="UP000192266">
    <property type="component" value="Unassembled WGS sequence"/>
</dbReference>
<feature type="compositionally biased region" description="Basic and acidic residues" evidence="1">
    <location>
        <begin position="29"/>
        <end position="38"/>
    </location>
</feature>
<protein>
    <submittedName>
        <fullName evidence="2">Uncharacterized protein</fullName>
    </submittedName>
</protein>
<sequence>MSLEDFNAGLRVLLKTPPPPVQRKFKPKPKAEPPKEQK</sequence>
<proteinExistence type="predicted"/>
<evidence type="ECO:0000313" key="2">
    <source>
        <dbReference type="EMBL" id="SMB92978.1"/>
    </source>
</evidence>
<organism evidence="2 3">
    <name type="scientific">Hymenobacter roseosalivarius DSM 11622</name>
    <dbReference type="NCBI Taxonomy" id="645990"/>
    <lineage>
        <taxon>Bacteria</taxon>
        <taxon>Pseudomonadati</taxon>
        <taxon>Bacteroidota</taxon>
        <taxon>Cytophagia</taxon>
        <taxon>Cytophagales</taxon>
        <taxon>Hymenobacteraceae</taxon>
        <taxon>Hymenobacter</taxon>
    </lineage>
</organism>